<gene>
    <name evidence="1" type="ORF">S06H3_25915</name>
</gene>
<name>X1NE28_9ZZZZ</name>
<organism evidence="1">
    <name type="scientific">marine sediment metagenome</name>
    <dbReference type="NCBI Taxonomy" id="412755"/>
    <lineage>
        <taxon>unclassified sequences</taxon>
        <taxon>metagenomes</taxon>
        <taxon>ecological metagenomes</taxon>
    </lineage>
</organism>
<dbReference type="AlphaFoldDB" id="X1NE28"/>
<feature type="non-terminal residue" evidence="1">
    <location>
        <position position="278"/>
    </location>
</feature>
<evidence type="ECO:0000313" key="1">
    <source>
        <dbReference type="EMBL" id="GAI25035.1"/>
    </source>
</evidence>
<dbReference type="EMBL" id="BARV01014944">
    <property type="protein sequence ID" value="GAI25035.1"/>
    <property type="molecule type" value="Genomic_DNA"/>
</dbReference>
<comment type="caution">
    <text evidence="1">The sequence shown here is derived from an EMBL/GenBank/DDBJ whole genome shotgun (WGS) entry which is preliminary data.</text>
</comment>
<proteinExistence type="predicted"/>
<reference evidence="1" key="1">
    <citation type="journal article" date="2014" name="Front. Microbiol.">
        <title>High frequency of phylogenetically diverse reductive dehalogenase-homologous genes in deep subseafloor sedimentary metagenomes.</title>
        <authorList>
            <person name="Kawai M."/>
            <person name="Futagami T."/>
            <person name="Toyoda A."/>
            <person name="Takaki Y."/>
            <person name="Nishi S."/>
            <person name="Hori S."/>
            <person name="Arai W."/>
            <person name="Tsubouchi T."/>
            <person name="Morono Y."/>
            <person name="Uchiyama I."/>
            <person name="Ito T."/>
            <person name="Fujiyama A."/>
            <person name="Inagaki F."/>
            <person name="Takami H."/>
        </authorList>
    </citation>
    <scope>NUCLEOTIDE SEQUENCE</scope>
    <source>
        <strain evidence="1">Expedition CK06-06</strain>
    </source>
</reference>
<accession>X1NE28</accession>
<sequence>MSENFCFIVDIINFKGKLPFEVIPGHWFRKATTEEIQRIKQELSNRSSIPDIIFFKYEQKFVPAKETGSSRQSVPLPPEDWRYYVISFKGPNDNIMDIEYSANLLKHDINIGFTFLSHEGKAFGVLYNLYILSTFFADQRIGFQQEISFGPNELLEINTNYNNITNLDNLWYANIFRAISDLHQTKMITNHSVLKVLSYFSIIECLLTHVPRPIDTIDSLTRQVSTKMSLLSNLFQRELDYTLHFPQLQKPEKVWRKLYSYRSTVAHGGEANFDGDFS</sequence>
<protein>
    <submittedName>
        <fullName evidence="1">Uncharacterized protein</fullName>
    </submittedName>
</protein>